<evidence type="ECO:0000256" key="1">
    <source>
        <dbReference type="ARBA" id="ARBA00004496"/>
    </source>
</evidence>
<dbReference type="InterPro" id="IPR003593">
    <property type="entry name" value="AAA+_ATPase"/>
</dbReference>
<evidence type="ECO:0000256" key="14">
    <source>
        <dbReference type="ARBA" id="ARBA00029881"/>
    </source>
</evidence>
<keyword evidence="3" id="KW-0963">Cytoplasm</keyword>
<proteinExistence type="predicted"/>
<evidence type="ECO:0000259" key="18">
    <source>
        <dbReference type="PROSITE" id="PS50110"/>
    </source>
</evidence>
<dbReference type="PROSITE" id="PS00688">
    <property type="entry name" value="SIGMA54_INTERACT_3"/>
    <property type="match status" value="1"/>
</dbReference>
<protein>
    <recommendedName>
        <fullName evidence="2">DNA-binding transcriptional regulator NtrC</fullName>
    </recommendedName>
    <alternativeName>
        <fullName evidence="14">Nitrogen regulation protein NR(I)</fullName>
    </alternativeName>
    <alternativeName>
        <fullName evidence="15">Nitrogen regulator I</fullName>
    </alternativeName>
</protein>
<dbReference type="SMART" id="SM00448">
    <property type="entry name" value="REC"/>
    <property type="match status" value="1"/>
</dbReference>
<dbReference type="SMART" id="SM00382">
    <property type="entry name" value="AAA"/>
    <property type="match status" value="1"/>
</dbReference>
<evidence type="ECO:0000256" key="8">
    <source>
        <dbReference type="ARBA" id="ARBA00023012"/>
    </source>
</evidence>
<evidence type="ECO:0000256" key="7">
    <source>
        <dbReference type="ARBA" id="ARBA00022840"/>
    </source>
</evidence>
<dbReference type="InterPro" id="IPR002197">
    <property type="entry name" value="HTH_Fis"/>
</dbReference>
<dbReference type="GO" id="GO:0005737">
    <property type="term" value="C:cytoplasm"/>
    <property type="evidence" value="ECO:0007669"/>
    <property type="project" value="UniProtKB-SubCell"/>
</dbReference>
<dbReference type="InterPro" id="IPR001789">
    <property type="entry name" value="Sig_transdc_resp-reg_receiver"/>
</dbReference>
<evidence type="ECO:0000256" key="16">
    <source>
        <dbReference type="PROSITE-ProRule" id="PRU00169"/>
    </source>
</evidence>
<dbReference type="InterPro" id="IPR009057">
    <property type="entry name" value="Homeodomain-like_sf"/>
</dbReference>
<keyword evidence="9" id="KW-0805">Transcription regulation</keyword>
<dbReference type="PROSITE" id="PS50045">
    <property type="entry name" value="SIGMA54_INTERACT_4"/>
    <property type="match status" value="1"/>
</dbReference>
<evidence type="ECO:0000256" key="6">
    <source>
        <dbReference type="ARBA" id="ARBA00022741"/>
    </source>
</evidence>
<dbReference type="PROSITE" id="PS50110">
    <property type="entry name" value="RESPONSE_REGULATORY"/>
    <property type="match status" value="1"/>
</dbReference>
<dbReference type="FunFam" id="3.40.50.300:FF:000006">
    <property type="entry name" value="DNA-binding transcriptional regulator NtrC"/>
    <property type="match status" value="1"/>
</dbReference>
<keyword evidence="4" id="KW-0678">Repressor</keyword>
<keyword evidence="8" id="KW-0902">Two-component regulatory system</keyword>
<evidence type="ECO:0000256" key="13">
    <source>
        <dbReference type="ARBA" id="ARBA00023231"/>
    </source>
</evidence>
<dbReference type="InterPro" id="IPR002078">
    <property type="entry name" value="Sigma_54_int"/>
</dbReference>
<dbReference type="SUPFAM" id="SSF52540">
    <property type="entry name" value="P-loop containing nucleoside triphosphate hydrolases"/>
    <property type="match status" value="1"/>
</dbReference>
<name>D6Z3F2_DESAT</name>
<dbReference type="Gene3D" id="3.40.50.300">
    <property type="entry name" value="P-loop containing nucleotide triphosphate hydrolases"/>
    <property type="match status" value="1"/>
</dbReference>
<dbReference type="InterPro" id="IPR025944">
    <property type="entry name" value="Sigma_54_int_dom_CS"/>
</dbReference>
<dbReference type="STRING" id="589865.DaAHT2_1382"/>
<evidence type="ECO:0000259" key="17">
    <source>
        <dbReference type="PROSITE" id="PS50045"/>
    </source>
</evidence>
<dbReference type="AlphaFoldDB" id="D6Z3F2"/>
<dbReference type="FunFam" id="1.10.8.60:FF:000014">
    <property type="entry name" value="DNA-binding transcriptional regulator NtrC"/>
    <property type="match status" value="1"/>
</dbReference>
<dbReference type="HOGENOM" id="CLU_000445_0_6_7"/>
<dbReference type="InterPro" id="IPR058031">
    <property type="entry name" value="AAA_lid_NorR"/>
</dbReference>
<dbReference type="InterPro" id="IPR027417">
    <property type="entry name" value="P-loop_NTPase"/>
</dbReference>
<keyword evidence="6" id="KW-0547">Nucleotide-binding</keyword>
<sequence>MKGTVYICDDEEGMLRYLRKSVSEWGYEVKTHSSALALLRSLAEDGPRGGVLLLDIRMPEMDGLEVLSRVKALRPELGVVMMTGYGTIDSAVEAIKLGAFDYLTKPFSEERLAAVIGHCLENSRLREEGGDTTGPCPSAPAEELVFASPRFRETFELAQRAAAGDVNVLLQGESGTGKELIAAEIHRAGPRARRCFLALNCAALNDNLLESQLFGHRKGAFTGADSSRRGLLEEADSGTLFLDEVAELSTHLQAKLLRVLQDGEFIPVGATRARRVDVRFVAATNKDLEQLVAKGEFREDLYYRLNVFSLYLPPLRERPEDVPLLARHFLDRASARLGREVDRISDAALKVLTRYSWPGNVRELRNVIERGAIIARGRSLTPDDLPEHVKRPQPGVAGTAPVTLAEAERRQVASILERAGWNKSQAARMLGITRRTLDRKILDYGLTPAP</sequence>
<keyword evidence="7" id="KW-0067">ATP-binding</keyword>
<evidence type="ECO:0000256" key="11">
    <source>
        <dbReference type="ARBA" id="ARBA00023159"/>
    </source>
</evidence>
<gene>
    <name evidence="19" type="ordered locus">DaAHT2_1382</name>
</gene>
<evidence type="ECO:0000256" key="2">
    <source>
        <dbReference type="ARBA" id="ARBA00019059"/>
    </source>
</evidence>
<dbReference type="GO" id="GO:0006355">
    <property type="term" value="P:regulation of DNA-templated transcription"/>
    <property type="evidence" value="ECO:0007669"/>
    <property type="project" value="InterPro"/>
</dbReference>
<dbReference type="InterPro" id="IPR025662">
    <property type="entry name" value="Sigma_54_int_dom_ATP-bd_1"/>
</dbReference>
<dbReference type="GO" id="GO:0000160">
    <property type="term" value="P:phosphorelay signal transduction system"/>
    <property type="evidence" value="ECO:0007669"/>
    <property type="project" value="UniProtKB-KW"/>
</dbReference>
<evidence type="ECO:0000256" key="5">
    <source>
        <dbReference type="ARBA" id="ARBA00022553"/>
    </source>
</evidence>
<dbReference type="Pfam" id="PF25601">
    <property type="entry name" value="AAA_lid_14"/>
    <property type="match status" value="1"/>
</dbReference>
<dbReference type="Gene3D" id="1.10.8.60">
    <property type="match status" value="1"/>
</dbReference>
<feature type="modified residue" description="4-aspartylphosphate" evidence="16">
    <location>
        <position position="55"/>
    </location>
</feature>
<dbReference type="Pfam" id="PF02954">
    <property type="entry name" value="HTH_8"/>
    <property type="match status" value="1"/>
</dbReference>
<keyword evidence="11" id="KW-0010">Activator</keyword>
<feature type="domain" description="Response regulatory" evidence="18">
    <location>
        <begin position="4"/>
        <end position="120"/>
    </location>
</feature>
<keyword evidence="12" id="KW-0804">Transcription</keyword>
<dbReference type="Gene3D" id="1.10.10.60">
    <property type="entry name" value="Homeodomain-like"/>
    <property type="match status" value="1"/>
</dbReference>
<evidence type="ECO:0000256" key="9">
    <source>
        <dbReference type="ARBA" id="ARBA00023015"/>
    </source>
</evidence>
<dbReference type="GO" id="GO:0005524">
    <property type="term" value="F:ATP binding"/>
    <property type="evidence" value="ECO:0007669"/>
    <property type="project" value="UniProtKB-KW"/>
</dbReference>
<evidence type="ECO:0000256" key="4">
    <source>
        <dbReference type="ARBA" id="ARBA00022491"/>
    </source>
</evidence>
<organism evidence="19 20">
    <name type="scientific">Desulfurivibrio alkaliphilus (strain DSM 19089 / UNIQEM U267 / AHT2)</name>
    <dbReference type="NCBI Taxonomy" id="589865"/>
    <lineage>
        <taxon>Bacteria</taxon>
        <taxon>Pseudomonadati</taxon>
        <taxon>Thermodesulfobacteriota</taxon>
        <taxon>Desulfobulbia</taxon>
        <taxon>Desulfobulbales</taxon>
        <taxon>Desulfobulbaceae</taxon>
        <taxon>Desulfurivibrio</taxon>
    </lineage>
</organism>
<dbReference type="InterPro" id="IPR011006">
    <property type="entry name" value="CheY-like_superfamily"/>
</dbReference>
<dbReference type="Pfam" id="PF00072">
    <property type="entry name" value="Response_reg"/>
    <property type="match status" value="1"/>
</dbReference>
<dbReference type="PANTHER" id="PTHR32071:SF95">
    <property type="entry name" value="DNA-BINDING TRANSCRIPTIONAL REGULATOR NTRC"/>
    <property type="match status" value="1"/>
</dbReference>
<dbReference type="CDD" id="cd00009">
    <property type="entry name" value="AAA"/>
    <property type="match status" value="1"/>
</dbReference>
<dbReference type="PANTHER" id="PTHR32071">
    <property type="entry name" value="TRANSCRIPTIONAL REGULATORY PROTEIN"/>
    <property type="match status" value="1"/>
</dbReference>
<reference evidence="20" key="1">
    <citation type="submission" date="2010-02" db="EMBL/GenBank/DDBJ databases">
        <title>Complete sequence of Desulfurivibrio alkaliphilus AHT2.</title>
        <authorList>
            <consortium name="US DOE Joint Genome Institute"/>
            <person name="Pitluck S."/>
            <person name="Chertkov O."/>
            <person name="Detter J.C."/>
            <person name="Han C."/>
            <person name="Tapia R."/>
            <person name="Larimer F."/>
            <person name="Land M."/>
            <person name="Hauser L."/>
            <person name="Kyrpides N."/>
            <person name="Mikhailova N."/>
            <person name="Sorokin D.Y."/>
            <person name="Muyzer G."/>
            <person name="Woyke T."/>
        </authorList>
    </citation>
    <scope>NUCLEOTIDE SEQUENCE [LARGE SCALE GENOMIC DNA]</scope>
    <source>
        <strain evidence="20">DSM 19089 / UNIQEM U267 / AHT2</strain>
    </source>
</reference>
<dbReference type="SUPFAM" id="SSF52172">
    <property type="entry name" value="CheY-like"/>
    <property type="match status" value="1"/>
</dbReference>
<dbReference type="PRINTS" id="PR01590">
    <property type="entry name" value="HTHFIS"/>
</dbReference>
<dbReference type="InParanoid" id="D6Z3F2"/>
<feature type="domain" description="Sigma-54 factor interaction" evidence="17">
    <location>
        <begin position="144"/>
        <end position="373"/>
    </location>
</feature>
<keyword evidence="10" id="KW-0238">DNA-binding</keyword>
<keyword evidence="5 16" id="KW-0597">Phosphoprotein</keyword>
<evidence type="ECO:0000313" key="19">
    <source>
        <dbReference type="EMBL" id="ADH86077.1"/>
    </source>
</evidence>
<accession>D6Z3F2</accession>
<dbReference type="Gene3D" id="3.40.50.2300">
    <property type="match status" value="1"/>
</dbReference>
<evidence type="ECO:0000256" key="3">
    <source>
        <dbReference type="ARBA" id="ARBA00022490"/>
    </source>
</evidence>
<dbReference type="FunFam" id="3.40.50.2300:FF:000018">
    <property type="entry name" value="DNA-binding transcriptional regulator NtrC"/>
    <property type="match status" value="1"/>
</dbReference>
<keyword evidence="13" id="KW-0535">Nitrogen fixation</keyword>
<evidence type="ECO:0000256" key="15">
    <source>
        <dbReference type="ARBA" id="ARBA00031910"/>
    </source>
</evidence>
<evidence type="ECO:0000256" key="12">
    <source>
        <dbReference type="ARBA" id="ARBA00023163"/>
    </source>
</evidence>
<dbReference type="EMBL" id="CP001940">
    <property type="protein sequence ID" value="ADH86077.1"/>
    <property type="molecule type" value="Genomic_DNA"/>
</dbReference>
<dbReference type="RefSeq" id="WP_013163605.1">
    <property type="nucleotide sequence ID" value="NC_014216.1"/>
</dbReference>
<comment type="subcellular location">
    <subcellularLocation>
        <location evidence="1">Cytoplasm</location>
    </subcellularLocation>
</comment>
<dbReference type="Proteomes" id="UP000001508">
    <property type="component" value="Chromosome"/>
</dbReference>
<dbReference type="Pfam" id="PF00158">
    <property type="entry name" value="Sigma54_activat"/>
    <property type="match status" value="1"/>
</dbReference>
<evidence type="ECO:0000256" key="10">
    <source>
        <dbReference type="ARBA" id="ARBA00023125"/>
    </source>
</evidence>
<dbReference type="KEGG" id="dak:DaAHT2_1382"/>
<dbReference type="GO" id="GO:0043565">
    <property type="term" value="F:sequence-specific DNA binding"/>
    <property type="evidence" value="ECO:0007669"/>
    <property type="project" value="InterPro"/>
</dbReference>
<dbReference type="SUPFAM" id="SSF46689">
    <property type="entry name" value="Homeodomain-like"/>
    <property type="match status" value="1"/>
</dbReference>
<dbReference type="eggNOG" id="COG2204">
    <property type="taxonomic scope" value="Bacteria"/>
</dbReference>
<dbReference type="OrthoDB" id="9814761at2"/>
<keyword evidence="20" id="KW-1185">Reference proteome</keyword>
<evidence type="ECO:0000313" key="20">
    <source>
        <dbReference type="Proteomes" id="UP000001508"/>
    </source>
</evidence>
<dbReference type="PROSITE" id="PS00675">
    <property type="entry name" value="SIGMA54_INTERACT_1"/>
    <property type="match status" value="1"/>
</dbReference>